<feature type="compositionally biased region" description="Low complexity" evidence="1">
    <location>
        <begin position="592"/>
        <end position="606"/>
    </location>
</feature>
<dbReference type="EMBL" id="LCTW02000331">
    <property type="protein sequence ID" value="KXX74659.1"/>
    <property type="molecule type" value="Genomic_DNA"/>
</dbReference>
<feature type="transmembrane region" description="Helical" evidence="2">
    <location>
        <begin position="361"/>
        <end position="383"/>
    </location>
</feature>
<feature type="compositionally biased region" description="Low complexity" evidence="1">
    <location>
        <begin position="529"/>
        <end position="541"/>
    </location>
</feature>
<organism evidence="3 4">
    <name type="scientific">Madurella mycetomatis</name>
    <dbReference type="NCBI Taxonomy" id="100816"/>
    <lineage>
        <taxon>Eukaryota</taxon>
        <taxon>Fungi</taxon>
        <taxon>Dikarya</taxon>
        <taxon>Ascomycota</taxon>
        <taxon>Pezizomycotina</taxon>
        <taxon>Sordariomycetes</taxon>
        <taxon>Sordariomycetidae</taxon>
        <taxon>Sordariales</taxon>
        <taxon>Sordariales incertae sedis</taxon>
        <taxon>Madurella</taxon>
    </lineage>
</organism>
<name>A0A175VTZ3_9PEZI</name>
<dbReference type="VEuPathDB" id="FungiDB:MMYC01_209265"/>
<dbReference type="InterPro" id="IPR053018">
    <property type="entry name" value="Elsinochrome_Biosynth-Asso"/>
</dbReference>
<accession>A0A175VTZ3</accession>
<proteinExistence type="predicted"/>
<protein>
    <submittedName>
        <fullName evidence="3">Uncharacterized protein</fullName>
    </submittedName>
</protein>
<feature type="compositionally biased region" description="Polar residues" evidence="1">
    <location>
        <begin position="490"/>
        <end position="500"/>
    </location>
</feature>
<dbReference type="PANTHER" id="PTHR37577">
    <property type="entry name" value="INTEGRAL MEMBRANE PROTEIN"/>
    <property type="match status" value="1"/>
</dbReference>
<sequence length="664" mass="71954">MGAYVSTENCVAHYGITPNCTVIRSSDGLNALVLGESTPGTFQADPDIAGIGVLGAFISVTVFALLMSIASMLWWSTKNIFKPDMRLAREEKELKNWKFSVSCILESLIATCSDQQVFTGGAYAITLRYAKACTVSAYHYNVVANILLVTCATHLMAVTVSRHYWEHVYVGVLRITVTTLVYIITGVLLSNQGSTSLGFPTEIPLATETYSLMLLPAACFQSGRSSFRAEIGKALQAGSLRAFFGGQIHGWTNFLIMFLFYLIAVFISLGRLIRRGTDPDCRRYKFVKSLENTFPPLFRAKRFFYILFGIYLAAGIGISCWTVITAGLYVFELRQWVDRSGWIHQSRNTNPENDPSTFGQLVPMLLMSLTIFTFLNTVSERVYARRALRHSRRAGPTIDTHNPQDDGLESGSGSGNYREKSEAVNIGIAIAESDSNSMPLAEIPLHNDNNPGGGGGSGASTRHNIPIATSSSSSRIHRSAHIDASRGEATITTAAADTQPSAHGSHSHSEAGTPYLPPLGSFSSPLIMNTSTNTNTNNSSSVGGGGGWQSPFGGAGWWQSPRLTAERTEDWSGTPSAPSRQQRRQQQRRRQQGLPGDDLSDLGLSSEANAAPPPVPRKSPSREFASQRGDSYSEGYGRADAVRRAEGYGGNGTEIELGLGGRVQ</sequence>
<feature type="compositionally biased region" description="Basic residues" evidence="1">
    <location>
        <begin position="581"/>
        <end position="591"/>
    </location>
</feature>
<reference evidence="3 4" key="1">
    <citation type="journal article" date="2016" name="Genome Announc.">
        <title>Genome Sequence of Madurella mycetomatis mm55, Isolated from a Human Mycetoma Case in Sudan.</title>
        <authorList>
            <person name="Smit S."/>
            <person name="Derks M.F."/>
            <person name="Bervoets S."/>
            <person name="Fahal A."/>
            <person name="van Leeuwen W."/>
            <person name="van Belkum A."/>
            <person name="van de Sande W.W."/>
        </authorList>
    </citation>
    <scope>NUCLEOTIDE SEQUENCE [LARGE SCALE GENOMIC DNA]</scope>
    <source>
        <strain evidence="4">mm55</strain>
    </source>
</reference>
<feature type="transmembrane region" description="Helical" evidence="2">
    <location>
        <begin position="168"/>
        <end position="189"/>
    </location>
</feature>
<dbReference type="OrthoDB" id="5427664at2759"/>
<dbReference type="Proteomes" id="UP000078237">
    <property type="component" value="Unassembled WGS sequence"/>
</dbReference>
<feature type="transmembrane region" description="Helical" evidence="2">
    <location>
        <begin position="254"/>
        <end position="273"/>
    </location>
</feature>
<feature type="transmembrane region" description="Helical" evidence="2">
    <location>
        <begin position="303"/>
        <end position="331"/>
    </location>
</feature>
<evidence type="ECO:0000256" key="2">
    <source>
        <dbReference type="SAM" id="Phobius"/>
    </source>
</evidence>
<feature type="compositionally biased region" description="Gly residues" evidence="1">
    <location>
        <begin position="647"/>
        <end position="664"/>
    </location>
</feature>
<keyword evidence="2" id="KW-0472">Membrane</keyword>
<evidence type="ECO:0000313" key="3">
    <source>
        <dbReference type="EMBL" id="KXX74659.1"/>
    </source>
</evidence>
<feature type="transmembrane region" description="Helical" evidence="2">
    <location>
        <begin position="138"/>
        <end position="156"/>
    </location>
</feature>
<feature type="transmembrane region" description="Helical" evidence="2">
    <location>
        <begin position="48"/>
        <end position="75"/>
    </location>
</feature>
<feature type="region of interest" description="Disordered" evidence="1">
    <location>
        <begin position="394"/>
        <end position="418"/>
    </location>
</feature>
<keyword evidence="2" id="KW-0812">Transmembrane</keyword>
<gene>
    <name evidence="3" type="ORF">MMYC01_209265</name>
</gene>
<feature type="region of interest" description="Disordered" evidence="1">
    <location>
        <begin position="439"/>
        <end position="664"/>
    </location>
</feature>
<keyword evidence="2" id="KW-1133">Transmembrane helix</keyword>
<feature type="compositionally biased region" description="Gly residues" evidence="1">
    <location>
        <begin position="542"/>
        <end position="556"/>
    </location>
</feature>
<comment type="caution">
    <text evidence="3">The sequence shown here is derived from an EMBL/GenBank/DDBJ whole genome shotgun (WGS) entry which is preliminary data.</text>
</comment>
<evidence type="ECO:0000256" key="1">
    <source>
        <dbReference type="SAM" id="MobiDB-lite"/>
    </source>
</evidence>
<dbReference type="AlphaFoldDB" id="A0A175VTZ3"/>
<dbReference type="PANTHER" id="PTHR37577:SF1">
    <property type="entry name" value="INTEGRAL MEMBRANE PROTEIN"/>
    <property type="match status" value="1"/>
</dbReference>
<dbReference type="STRING" id="100816.A0A175VTZ3"/>
<evidence type="ECO:0000313" key="4">
    <source>
        <dbReference type="Proteomes" id="UP000078237"/>
    </source>
</evidence>
<keyword evidence="4" id="KW-1185">Reference proteome</keyword>